<comment type="subcellular location">
    <subcellularLocation>
        <location evidence="1">Cell membrane</location>
        <topology evidence="1">Multi-pass membrane protein</topology>
    </subcellularLocation>
</comment>
<keyword evidence="2" id="KW-1003">Cell membrane</keyword>
<evidence type="ECO:0000256" key="5">
    <source>
        <dbReference type="ARBA" id="ARBA00023136"/>
    </source>
</evidence>
<feature type="transmembrane region" description="Helical" evidence="6">
    <location>
        <begin position="381"/>
        <end position="398"/>
    </location>
</feature>
<dbReference type="SUPFAM" id="SSF103473">
    <property type="entry name" value="MFS general substrate transporter"/>
    <property type="match status" value="1"/>
</dbReference>
<dbReference type="EMBL" id="JALGBH010000001">
    <property type="protein sequence ID" value="MCJ0741610.1"/>
    <property type="molecule type" value="Genomic_DNA"/>
</dbReference>
<dbReference type="PANTHER" id="PTHR43124:SF3">
    <property type="entry name" value="CHLORAMPHENICOL EFFLUX PUMP RV0191"/>
    <property type="match status" value="1"/>
</dbReference>
<protein>
    <submittedName>
        <fullName evidence="8">MFS transporter</fullName>
    </submittedName>
</protein>
<feature type="transmembrane region" description="Helical" evidence="6">
    <location>
        <begin position="254"/>
        <end position="272"/>
    </location>
</feature>
<dbReference type="Pfam" id="PF07690">
    <property type="entry name" value="MFS_1"/>
    <property type="match status" value="1"/>
</dbReference>
<feature type="transmembrane region" description="Helical" evidence="6">
    <location>
        <begin position="107"/>
        <end position="128"/>
    </location>
</feature>
<feature type="transmembrane region" description="Helical" evidence="6">
    <location>
        <begin position="52"/>
        <end position="70"/>
    </location>
</feature>
<feature type="transmembrane region" description="Helical" evidence="6">
    <location>
        <begin position="82"/>
        <end position="101"/>
    </location>
</feature>
<dbReference type="Gene3D" id="1.20.1250.20">
    <property type="entry name" value="MFS general substrate transporter like domains"/>
    <property type="match status" value="1"/>
</dbReference>
<dbReference type="InterPro" id="IPR036259">
    <property type="entry name" value="MFS_trans_sf"/>
</dbReference>
<dbReference type="InterPro" id="IPR020846">
    <property type="entry name" value="MFS_dom"/>
</dbReference>
<dbReference type="PANTHER" id="PTHR43124">
    <property type="entry name" value="PURINE EFFLUX PUMP PBUE"/>
    <property type="match status" value="1"/>
</dbReference>
<keyword evidence="9" id="KW-1185">Reference proteome</keyword>
<gene>
    <name evidence="8" type="ORF">MMF97_02725</name>
</gene>
<evidence type="ECO:0000259" key="7">
    <source>
        <dbReference type="PROSITE" id="PS50850"/>
    </source>
</evidence>
<feature type="domain" description="Major facilitator superfamily (MFS) profile" evidence="7">
    <location>
        <begin position="16"/>
        <end position="405"/>
    </location>
</feature>
<feature type="transmembrane region" description="Helical" evidence="6">
    <location>
        <begin position="347"/>
        <end position="369"/>
    </location>
</feature>
<dbReference type="CDD" id="cd17324">
    <property type="entry name" value="MFS_NepI_like"/>
    <property type="match status" value="1"/>
</dbReference>
<keyword evidence="4 6" id="KW-1133">Transmembrane helix</keyword>
<dbReference type="PROSITE" id="PS50850">
    <property type="entry name" value="MFS"/>
    <property type="match status" value="1"/>
</dbReference>
<reference evidence="8" key="1">
    <citation type="submission" date="2022-03" db="EMBL/GenBank/DDBJ databases">
        <authorList>
            <person name="Woo C.Y."/>
        </authorList>
    </citation>
    <scope>NUCLEOTIDE SEQUENCE</scope>
    <source>
        <strain evidence="8">CYS-01</strain>
    </source>
</reference>
<feature type="transmembrane region" description="Helical" evidence="6">
    <location>
        <begin position="12"/>
        <end position="32"/>
    </location>
</feature>
<dbReference type="Proteomes" id="UP001165460">
    <property type="component" value="Unassembled WGS sequence"/>
</dbReference>
<evidence type="ECO:0000256" key="1">
    <source>
        <dbReference type="ARBA" id="ARBA00004651"/>
    </source>
</evidence>
<dbReference type="InterPro" id="IPR050189">
    <property type="entry name" value="MFS_Efflux_Transporters"/>
</dbReference>
<feature type="transmembrane region" description="Helical" evidence="6">
    <location>
        <begin position="284"/>
        <end position="302"/>
    </location>
</feature>
<name>A0ABS9ZSP1_9SPHI</name>
<evidence type="ECO:0000256" key="6">
    <source>
        <dbReference type="SAM" id="Phobius"/>
    </source>
</evidence>
<dbReference type="RefSeq" id="WP_243358923.1">
    <property type="nucleotide sequence ID" value="NZ_JALGBH010000001.1"/>
</dbReference>
<evidence type="ECO:0000313" key="8">
    <source>
        <dbReference type="EMBL" id="MCJ0741610.1"/>
    </source>
</evidence>
<comment type="caution">
    <text evidence="8">The sequence shown here is derived from an EMBL/GenBank/DDBJ whole genome shotgun (WGS) entry which is preliminary data.</text>
</comment>
<keyword evidence="3 6" id="KW-0812">Transmembrane</keyword>
<keyword evidence="5 6" id="KW-0472">Membrane</keyword>
<feature type="transmembrane region" description="Helical" evidence="6">
    <location>
        <begin position="170"/>
        <end position="190"/>
    </location>
</feature>
<feature type="transmembrane region" description="Helical" evidence="6">
    <location>
        <begin position="140"/>
        <end position="164"/>
    </location>
</feature>
<dbReference type="InterPro" id="IPR011701">
    <property type="entry name" value="MFS"/>
</dbReference>
<evidence type="ECO:0000256" key="2">
    <source>
        <dbReference type="ARBA" id="ARBA00022475"/>
    </source>
</evidence>
<proteinExistence type="predicted"/>
<feature type="transmembrane region" description="Helical" evidence="6">
    <location>
        <begin position="220"/>
        <end position="242"/>
    </location>
</feature>
<evidence type="ECO:0000313" key="9">
    <source>
        <dbReference type="Proteomes" id="UP001165460"/>
    </source>
</evidence>
<evidence type="ECO:0000256" key="4">
    <source>
        <dbReference type="ARBA" id="ARBA00022989"/>
    </source>
</evidence>
<evidence type="ECO:0000256" key="3">
    <source>
        <dbReference type="ARBA" id="ARBA00022692"/>
    </source>
</evidence>
<organism evidence="8 9">
    <name type="scientific">Pedobacter montanisoli</name>
    <dbReference type="NCBI Taxonomy" id="2923277"/>
    <lineage>
        <taxon>Bacteria</taxon>
        <taxon>Pseudomonadati</taxon>
        <taxon>Bacteroidota</taxon>
        <taxon>Sphingobacteriia</taxon>
        <taxon>Sphingobacteriales</taxon>
        <taxon>Sphingobacteriaceae</taxon>
        <taxon>Pedobacter</taxon>
    </lineage>
</organism>
<sequence length="423" mass="46361">MQSKPEVSLTSYEKLVIFILAITQFTVILDFMVMSPLGDLLIKAMDMKASSFGIVVSAYAFSAGISGLLTAGFADKYDRKKLLLFFYSGFIIGTFFCGIANSFYTLVAARIITGLFGGVIGSISMAIITDLFTLEKRGRVMGFVQMGFGASQVLGIPIGLYIANKLGWEAPFLFIAIFAILIALLIAVRLKPVDAHLGMQQQKNALKHLMQTIKNRPYRIGFLATAVLSVGGFMMMPYGTVFAVNNLKISHENLPFLFMASGLSSLVIMPLVGRLSDKVNKYKLFTFASLWLMLICVIYTNLSETPFILVLLVNICMMMGIMSRMVPSTTLISAIPDMQDRGAFMSINASLQQIAGGIAAAIAGLIVYQENKLSPLQHYDIVGYVVVVVSLISILLMLRVDRMVKKKTQVVAPEPQIEEPLMA</sequence>
<accession>A0ABS9ZSP1</accession>